<sequence>MEDVLRYIESHQEKFLAELQELLRIPSISADPAHREDVLRCSRFLADHLRGIGLSVEVFQTPGNPILFASTPMIPAAPTVLFYGHYDVQPVDPLDLWQSPPFAADIRNGNIYARGASDDKGPVFAHMKGVEAFLRTRGTLPLNFRFFIEGEEEVGSAHLDPFIAAHRELLRADVVVISDTTQFAPGVPAVTYGLRGLAYLEVSLQGPSHDLHSGSFGGTVPNPAGILVDVLSRFKDERGAIRIPGFYDKVLPIASWEREMYDSLPFHAEEYRALTGVRKLRTEEGFTPLECRWARPTLDINGLYGGYAGPGAKTIIPARAGAKVSMRLVPDQDPEEIAALFTRYVLSLCPQDVSVEIKNLHGGKPVLMDVNSPWMKAARTAISKGFGKAPVLTREGGSIPVVATFKEVLQLDSLMLGFGRPDDGAHSPNEKLCLDDFYRGILTSAHLIDELGRTTAES</sequence>
<keyword evidence="1" id="KW-0645">Protease</keyword>
<dbReference type="InterPro" id="IPR002933">
    <property type="entry name" value="Peptidase_M20"/>
</dbReference>
<evidence type="ECO:0000256" key="1">
    <source>
        <dbReference type="ARBA" id="ARBA00022670"/>
    </source>
</evidence>
<dbReference type="Proteomes" id="UP000741360">
    <property type="component" value="Unassembled WGS sequence"/>
</dbReference>
<evidence type="ECO:0000313" key="5">
    <source>
        <dbReference type="EMBL" id="MBI3015247.1"/>
    </source>
</evidence>
<dbReference type="NCBIfam" id="NF006579">
    <property type="entry name" value="PRK09104.1"/>
    <property type="match status" value="1"/>
</dbReference>
<evidence type="ECO:0000259" key="4">
    <source>
        <dbReference type="Pfam" id="PF07687"/>
    </source>
</evidence>
<organism evidence="5 6">
    <name type="scientific">Tectimicrobiota bacterium</name>
    <dbReference type="NCBI Taxonomy" id="2528274"/>
    <lineage>
        <taxon>Bacteria</taxon>
        <taxon>Pseudomonadati</taxon>
        <taxon>Nitrospinota/Tectimicrobiota group</taxon>
        <taxon>Candidatus Tectimicrobiota</taxon>
    </lineage>
</organism>
<dbReference type="InterPro" id="IPR011650">
    <property type="entry name" value="Peptidase_M20_dimer"/>
</dbReference>
<keyword evidence="3" id="KW-0378">Hydrolase</keyword>
<gene>
    <name evidence="5" type="ORF">HYY65_09360</name>
</gene>
<dbReference type="NCBIfam" id="NF005914">
    <property type="entry name" value="PRK07907.1"/>
    <property type="match status" value="1"/>
</dbReference>
<evidence type="ECO:0000256" key="2">
    <source>
        <dbReference type="ARBA" id="ARBA00022723"/>
    </source>
</evidence>
<dbReference type="PANTHER" id="PTHR43270:SF12">
    <property type="entry name" value="SUCCINYL-DIAMINOPIMELATE DESUCCINYLASE"/>
    <property type="match status" value="1"/>
</dbReference>
<reference evidence="5" key="1">
    <citation type="submission" date="2020-07" db="EMBL/GenBank/DDBJ databases">
        <title>Huge and variable diversity of episymbiotic CPR bacteria and DPANN archaea in groundwater ecosystems.</title>
        <authorList>
            <person name="He C.Y."/>
            <person name="Keren R."/>
            <person name="Whittaker M."/>
            <person name="Farag I.F."/>
            <person name="Doudna J."/>
            <person name="Cate J.H.D."/>
            <person name="Banfield J.F."/>
        </authorList>
    </citation>
    <scope>NUCLEOTIDE SEQUENCE</scope>
    <source>
        <strain evidence="5">NC_groundwater_717_Ag_S-0.2um_59_8</strain>
    </source>
</reference>
<dbReference type="PANTHER" id="PTHR43270">
    <property type="entry name" value="BETA-ALA-HIS DIPEPTIDASE"/>
    <property type="match status" value="1"/>
</dbReference>
<dbReference type="InterPro" id="IPR051458">
    <property type="entry name" value="Cyt/Met_Dipeptidase"/>
</dbReference>
<dbReference type="Pfam" id="PF07687">
    <property type="entry name" value="M20_dimer"/>
    <property type="match status" value="1"/>
</dbReference>
<keyword evidence="2" id="KW-0479">Metal-binding</keyword>
<evidence type="ECO:0000256" key="3">
    <source>
        <dbReference type="ARBA" id="ARBA00022801"/>
    </source>
</evidence>
<dbReference type="NCBIfam" id="NF006053">
    <property type="entry name" value="PRK08201.1"/>
    <property type="match status" value="1"/>
</dbReference>
<dbReference type="Gene3D" id="3.30.70.360">
    <property type="match status" value="1"/>
</dbReference>
<dbReference type="GO" id="GO:0046872">
    <property type="term" value="F:metal ion binding"/>
    <property type="evidence" value="ECO:0007669"/>
    <property type="project" value="UniProtKB-KW"/>
</dbReference>
<dbReference type="SUPFAM" id="SSF53187">
    <property type="entry name" value="Zn-dependent exopeptidases"/>
    <property type="match status" value="1"/>
</dbReference>
<proteinExistence type="predicted"/>
<dbReference type="EMBL" id="JACPSX010000177">
    <property type="protein sequence ID" value="MBI3015247.1"/>
    <property type="molecule type" value="Genomic_DNA"/>
</dbReference>
<dbReference type="Pfam" id="PF01546">
    <property type="entry name" value="Peptidase_M20"/>
    <property type="match status" value="1"/>
</dbReference>
<accession>A0A932M0W1</accession>
<dbReference type="Gene3D" id="3.40.630.10">
    <property type="entry name" value="Zn peptidases"/>
    <property type="match status" value="1"/>
</dbReference>
<dbReference type="GO" id="GO:0006508">
    <property type="term" value="P:proteolysis"/>
    <property type="evidence" value="ECO:0007669"/>
    <property type="project" value="UniProtKB-KW"/>
</dbReference>
<protein>
    <submittedName>
        <fullName evidence="5">Dipeptidase</fullName>
    </submittedName>
</protein>
<comment type="caution">
    <text evidence="5">The sequence shown here is derived from an EMBL/GenBank/DDBJ whole genome shotgun (WGS) entry which is preliminary data.</text>
</comment>
<evidence type="ECO:0000313" key="6">
    <source>
        <dbReference type="Proteomes" id="UP000741360"/>
    </source>
</evidence>
<dbReference type="GO" id="GO:0008233">
    <property type="term" value="F:peptidase activity"/>
    <property type="evidence" value="ECO:0007669"/>
    <property type="project" value="UniProtKB-KW"/>
</dbReference>
<name>A0A932M0W1_UNCTE</name>
<feature type="domain" description="Peptidase M20 dimerisation" evidence="4">
    <location>
        <begin position="192"/>
        <end position="351"/>
    </location>
</feature>
<dbReference type="AlphaFoldDB" id="A0A932M0W1"/>